<dbReference type="Proteomes" id="UP000045706">
    <property type="component" value="Unassembled WGS sequence"/>
</dbReference>
<evidence type="ECO:0000313" key="1">
    <source>
        <dbReference type="EMBL" id="CRK26330.1"/>
    </source>
</evidence>
<protein>
    <submittedName>
        <fullName evidence="1">Uncharacterized protein</fullName>
    </submittedName>
</protein>
<name>A0A0G4LXN2_VERLO</name>
<sequence length="236" mass="26156">MRNAPLVSHLDHNTTAMDRHASKLNAHASFKHEDENEDSLSLLSLDVNENEMTFMFSPTMSPLQQISDQQNTVQRVPNIDVDGESRVLSNARRQENAPQHKTTLINSETPKKEQILPSAQSMKSQGRRSAYAYPTAAEVEERVRRQREIASWTPPRHLMQRSINENACRAISCVGSALGTGISRAAVGSAAGASALFHHARRQISPTQHQDPSQPAYTKHVRTLDGEDGWVEVSGT</sequence>
<evidence type="ECO:0000313" key="3">
    <source>
        <dbReference type="Proteomes" id="UP000044602"/>
    </source>
</evidence>
<dbReference type="EMBL" id="CVQH01020151">
    <property type="protein sequence ID" value="CRK26330.1"/>
    <property type="molecule type" value="Genomic_DNA"/>
</dbReference>
<reference evidence="3 4" key="1">
    <citation type="submission" date="2015-05" db="EMBL/GenBank/DDBJ databases">
        <authorList>
            <person name="Fogelqvist Johan"/>
        </authorList>
    </citation>
    <scope>NUCLEOTIDE SEQUENCE [LARGE SCALE GENOMIC DNA]</scope>
    <source>
        <strain evidence="1">VL1</strain>
        <strain evidence="2">VL2</strain>
    </source>
</reference>
<keyword evidence="3" id="KW-1185">Reference proteome</keyword>
<dbReference type="EMBL" id="CVQI01037161">
    <property type="protein sequence ID" value="CRK47951.1"/>
    <property type="molecule type" value="Genomic_DNA"/>
</dbReference>
<proteinExistence type="predicted"/>
<evidence type="ECO:0000313" key="2">
    <source>
        <dbReference type="EMBL" id="CRK47951.1"/>
    </source>
</evidence>
<gene>
    <name evidence="1" type="ORF">BN1708_014479</name>
    <name evidence="2" type="ORF">BN1723_007829</name>
</gene>
<dbReference type="Proteomes" id="UP000044602">
    <property type="component" value="Unassembled WGS sequence"/>
</dbReference>
<organism evidence="1 3">
    <name type="scientific">Verticillium longisporum</name>
    <name type="common">Verticillium dahliae var. longisporum</name>
    <dbReference type="NCBI Taxonomy" id="100787"/>
    <lineage>
        <taxon>Eukaryota</taxon>
        <taxon>Fungi</taxon>
        <taxon>Dikarya</taxon>
        <taxon>Ascomycota</taxon>
        <taxon>Pezizomycotina</taxon>
        <taxon>Sordariomycetes</taxon>
        <taxon>Hypocreomycetidae</taxon>
        <taxon>Glomerellales</taxon>
        <taxon>Plectosphaerellaceae</taxon>
        <taxon>Verticillium</taxon>
    </lineage>
</organism>
<dbReference type="AlphaFoldDB" id="A0A0G4LXN2"/>
<accession>A0A0G4LXN2</accession>
<evidence type="ECO:0000313" key="4">
    <source>
        <dbReference type="Proteomes" id="UP000045706"/>
    </source>
</evidence>